<dbReference type="PANTHER" id="PTHR11487:SF0">
    <property type="entry name" value="S-ACYL FATTY ACID SYNTHASE THIOESTERASE, MEDIUM CHAIN"/>
    <property type="match status" value="1"/>
</dbReference>
<protein>
    <recommendedName>
        <fullName evidence="2">Thioesterase TesA</fullName>
    </recommendedName>
</protein>
<dbReference type="Proteomes" id="UP001067235">
    <property type="component" value="Unassembled WGS sequence"/>
</dbReference>
<dbReference type="PANTHER" id="PTHR11487">
    <property type="entry name" value="THIOESTERASE"/>
    <property type="match status" value="1"/>
</dbReference>
<keyword evidence="6" id="KW-1185">Reference proteome</keyword>
<evidence type="ECO:0000259" key="4">
    <source>
        <dbReference type="Pfam" id="PF00975"/>
    </source>
</evidence>
<dbReference type="InterPro" id="IPR001031">
    <property type="entry name" value="Thioesterase"/>
</dbReference>
<comment type="catalytic activity">
    <reaction evidence="3">
        <text>a fatty acyl-CoA + H2O = a fatty acid + CoA + H(+)</text>
        <dbReference type="Rhea" id="RHEA:16781"/>
        <dbReference type="ChEBI" id="CHEBI:15377"/>
        <dbReference type="ChEBI" id="CHEBI:15378"/>
        <dbReference type="ChEBI" id="CHEBI:28868"/>
        <dbReference type="ChEBI" id="CHEBI:57287"/>
        <dbReference type="ChEBI" id="CHEBI:77636"/>
    </reaction>
</comment>
<comment type="caution">
    <text evidence="5">The sequence shown here is derived from an EMBL/GenBank/DDBJ whole genome shotgun (WGS) entry which is preliminary data.</text>
</comment>
<evidence type="ECO:0000256" key="3">
    <source>
        <dbReference type="ARBA" id="ARBA00024293"/>
    </source>
</evidence>
<dbReference type="InterPro" id="IPR012223">
    <property type="entry name" value="TEII"/>
</dbReference>
<comment type="similarity">
    <text evidence="1">Belongs to the thioesterase family.</text>
</comment>
<reference evidence="5" key="1">
    <citation type="submission" date="2022-12" db="EMBL/GenBank/DDBJ databases">
        <authorList>
            <person name="Krivoruchko A.V."/>
            <person name="Elkin A."/>
        </authorList>
    </citation>
    <scope>NUCLEOTIDE SEQUENCE</scope>
    <source>
        <strain evidence="5">IEGM 1388</strain>
    </source>
</reference>
<evidence type="ECO:0000256" key="1">
    <source>
        <dbReference type="ARBA" id="ARBA00007169"/>
    </source>
</evidence>
<keyword evidence="5" id="KW-0378">Hydrolase</keyword>
<dbReference type="EMBL" id="JAPWIE010000004">
    <property type="protein sequence ID" value="MCZ4551587.1"/>
    <property type="molecule type" value="Genomic_DNA"/>
</dbReference>
<feature type="domain" description="Thioesterase" evidence="4">
    <location>
        <begin position="21"/>
        <end position="243"/>
    </location>
</feature>
<proteinExistence type="inferred from homology"/>
<evidence type="ECO:0000313" key="6">
    <source>
        <dbReference type="Proteomes" id="UP001067235"/>
    </source>
</evidence>
<evidence type="ECO:0000313" key="5">
    <source>
        <dbReference type="EMBL" id="MCZ4551587.1"/>
    </source>
</evidence>
<sequence length="261" mass="28430">MSRDLGWIRQFHKPVSADNPPLLIFPHAGSGASTYRTFSKQLGAIFDVAVLQYPGRQDRVREEPAQTLPELARGAFDEFVSSRWNRQVPITVFGHSMGAIVAFEFVRLAEAAGIDVRLLGVSAAVAPSQVENLPPHPKEDQELLAHLSALNGTGGDVLASADLMRMALPVMKMDYRAFDAYSCPADVTVAAEIQAMGGAEDPFIKPRELYGWSAHTTGESGVSVFDGGHFYLEDNRDPIAELLAPEPPMTPTSVTQTSMYR</sequence>
<dbReference type="InterPro" id="IPR029058">
    <property type="entry name" value="AB_hydrolase_fold"/>
</dbReference>
<name>A0ABT4N0V8_GORRU</name>
<dbReference type="SUPFAM" id="SSF53474">
    <property type="entry name" value="alpha/beta-Hydrolases"/>
    <property type="match status" value="1"/>
</dbReference>
<dbReference type="Pfam" id="PF00975">
    <property type="entry name" value="Thioesterase"/>
    <property type="match status" value="1"/>
</dbReference>
<evidence type="ECO:0000256" key="2">
    <source>
        <dbReference type="ARBA" id="ARBA00015007"/>
    </source>
</evidence>
<organism evidence="5 6">
    <name type="scientific">Gordonia rubripertincta</name>
    <name type="common">Rhodococcus corallinus</name>
    <dbReference type="NCBI Taxonomy" id="36822"/>
    <lineage>
        <taxon>Bacteria</taxon>
        <taxon>Bacillati</taxon>
        <taxon>Actinomycetota</taxon>
        <taxon>Actinomycetes</taxon>
        <taxon>Mycobacteriales</taxon>
        <taxon>Gordoniaceae</taxon>
        <taxon>Gordonia</taxon>
    </lineage>
</organism>
<accession>A0ABT4N0V8</accession>
<dbReference type="RefSeq" id="WP_301572431.1">
    <property type="nucleotide sequence ID" value="NZ_JAPWIE010000004.1"/>
</dbReference>
<dbReference type="Gene3D" id="3.40.50.1820">
    <property type="entry name" value="alpha/beta hydrolase"/>
    <property type="match status" value="1"/>
</dbReference>
<gene>
    <name evidence="5" type="ORF">O4213_16465</name>
</gene>
<dbReference type="GO" id="GO:0016787">
    <property type="term" value="F:hydrolase activity"/>
    <property type="evidence" value="ECO:0007669"/>
    <property type="project" value="UniProtKB-KW"/>
</dbReference>